<dbReference type="AlphaFoldDB" id="A0A645J4S3"/>
<proteinExistence type="predicted"/>
<reference evidence="1" key="1">
    <citation type="submission" date="2019-08" db="EMBL/GenBank/DDBJ databases">
        <authorList>
            <person name="Kucharzyk K."/>
            <person name="Murdoch R.W."/>
            <person name="Higgins S."/>
            <person name="Loffler F."/>
        </authorList>
    </citation>
    <scope>NUCLEOTIDE SEQUENCE</scope>
</reference>
<organism evidence="1">
    <name type="scientific">bioreactor metagenome</name>
    <dbReference type="NCBI Taxonomy" id="1076179"/>
    <lineage>
        <taxon>unclassified sequences</taxon>
        <taxon>metagenomes</taxon>
        <taxon>ecological metagenomes</taxon>
    </lineage>
</organism>
<sequence length="131" mass="14764">MFQANHITESLHRQTGKKEVFEFPCGIQRGGIINDMVVNVGFVDVGRNDESVFSLCPSHRCFIPDLVRFFRSDFSRLKGLAYLVCDDIVLLLSAGNMLVLPFGKQKFFIRCLWITLIGADKFAIIGFCGIL</sequence>
<protein>
    <submittedName>
        <fullName evidence="1">Uncharacterized protein</fullName>
    </submittedName>
</protein>
<gene>
    <name evidence="1" type="ORF">SDC9_206349</name>
</gene>
<evidence type="ECO:0000313" key="1">
    <source>
        <dbReference type="EMBL" id="MPN58641.1"/>
    </source>
</evidence>
<comment type="caution">
    <text evidence="1">The sequence shown here is derived from an EMBL/GenBank/DDBJ whole genome shotgun (WGS) entry which is preliminary data.</text>
</comment>
<name>A0A645J4S3_9ZZZZ</name>
<accession>A0A645J4S3</accession>
<dbReference type="EMBL" id="VSSQ01131597">
    <property type="protein sequence ID" value="MPN58641.1"/>
    <property type="molecule type" value="Genomic_DNA"/>
</dbReference>